<keyword evidence="2" id="KW-0472">Membrane</keyword>
<feature type="transmembrane region" description="Helical" evidence="2">
    <location>
        <begin position="51"/>
        <end position="74"/>
    </location>
</feature>
<dbReference type="SUPFAM" id="SSF53335">
    <property type="entry name" value="S-adenosyl-L-methionine-dependent methyltransferases"/>
    <property type="match status" value="1"/>
</dbReference>
<dbReference type="EMBL" id="CACRUE010000028">
    <property type="protein sequence ID" value="VYU15028.1"/>
    <property type="molecule type" value="Genomic_DNA"/>
</dbReference>
<dbReference type="Pfam" id="PF13727">
    <property type="entry name" value="CoA_binding_3"/>
    <property type="match status" value="1"/>
</dbReference>
<feature type="transmembrane region" description="Helical" evidence="2">
    <location>
        <begin position="86"/>
        <end position="107"/>
    </location>
</feature>
<dbReference type="Pfam" id="PF02719">
    <property type="entry name" value="Polysacc_synt_2"/>
    <property type="match status" value="1"/>
</dbReference>
<dbReference type="InterPro" id="IPR029063">
    <property type="entry name" value="SAM-dependent_MTases_sf"/>
</dbReference>
<evidence type="ECO:0000256" key="2">
    <source>
        <dbReference type="SAM" id="Phobius"/>
    </source>
</evidence>
<comment type="similarity">
    <text evidence="1">Belongs to the polysaccharide synthase family.</text>
</comment>
<keyword evidence="2" id="KW-1133">Transmembrane helix</keyword>
<sequence>MVFNLMQKIDEMSKNPDKSKMRQIILSAMDFIICVLSCIVTMFLLRMKITTLSLLSILIYAVINEVCIFKFKCYDSLWKCGGEKEVASIFTACFCAIFPATTLAVLAKQAINPAFYIVNVMVIIVGMVSLRISYRTMRRIVMKTELRQNASDSQRVLIVGAGEAGNMIVRELFKRPKLKKMPVGVVDDDKNKQGKCVYDVPVLGTIDDVEHIVKNHCIDEIIICIANINPKRKREIINICKKTDAKIKTIPGIYEIIDEKVNITKFRDVQIEDLLGREPIKMNLDDMNGIIKNKIIMVTGGGGSIGSELCRQIVKYEPKQLVLIDIYENNAYDIQQEIKRHFPEIDLKVLIASVRDEHKMEKIFEQYKPEIVFHAAAHKHVPLMEDSPCEAIKNNVFGTQNVVNLSDKYNVKKFVLISTDKAVNPTNIMGATKRCCEMIVQTKNKTSKTEFVAVRFGNVLGSNGSVVPLFKKQIEEGGPVTVTHEEVTRFFMTIPEAVSLVLQASAMAKGGEIFVLDMGEPVKIIDLARNLIKLSGFEPNVDIKIEVTGLRPGEKLYEEVLMDEEGLQKTSNNQIRIGRPIEIDKAEFKKELNILKRVADNDQDEKVDLIMKSIVPTYVRREEVVV</sequence>
<dbReference type="GO" id="GO:0016829">
    <property type="term" value="F:lyase activity"/>
    <property type="evidence" value="ECO:0007669"/>
    <property type="project" value="UniProtKB-KW"/>
</dbReference>
<dbReference type="RefSeq" id="WP_156530907.1">
    <property type="nucleotide sequence ID" value="NZ_CACRUE010000028.1"/>
</dbReference>
<keyword evidence="4" id="KW-0456">Lyase</keyword>
<keyword evidence="2" id="KW-0812">Transmembrane</keyword>
<evidence type="ECO:0000313" key="4">
    <source>
        <dbReference type="EMBL" id="VYU15028.1"/>
    </source>
</evidence>
<protein>
    <submittedName>
        <fullName evidence="4">UDP-N-acetyl-alpha-D-glucosamine C6 dehydratase</fullName>
        <ecNumber evidence="4">4.2.1.135</ecNumber>
    </submittedName>
</protein>
<dbReference type="CDD" id="cd05237">
    <property type="entry name" value="UDP_invert_4-6DH_SDR_e"/>
    <property type="match status" value="1"/>
</dbReference>
<dbReference type="InterPro" id="IPR036291">
    <property type="entry name" value="NAD(P)-bd_dom_sf"/>
</dbReference>
<proteinExistence type="inferred from homology"/>
<dbReference type="SUPFAM" id="SSF51735">
    <property type="entry name" value="NAD(P)-binding Rossmann-fold domains"/>
    <property type="match status" value="1"/>
</dbReference>
<dbReference type="PANTHER" id="PTHR43318:SF1">
    <property type="entry name" value="POLYSACCHARIDE BIOSYNTHESIS PROTEIN EPSC-RELATED"/>
    <property type="match status" value="1"/>
</dbReference>
<evidence type="ECO:0000256" key="1">
    <source>
        <dbReference type="ARBA" id="ARBA00007430"/>
    </source>
</evidence>
<dbReference type="EC" id="4.2.1.135" evidence="4"/>
<dbReference type="Gene3D" id="3.40.50.720">
    <property type="entry name" value="NAD(P)-binding Rossmann-like Domain"/>
    <property type="match status" value="2"/>
</dbReference>
<feature type="transmembrane region" description="Helical" evidence="2">
    <location>
        <begin position="24"/>
        <end position="45"/>
    </location>
</feature>
<evidence type="ECO:0000259" key="3">
    <source>
        <dbReference type="Pfam" id="PF02719"/>
    </source>
</evidence>
<feature type="transmembrane region" description="Helical" evidence="2">
    <location>
        <begin position="113"/>
        <end position="134"/>
    </location>
</feature>
<dbReference type="InterPro" id="IPR051203">
    <property type="entry name" value="Polysaccharide_Synthase-Rel"/>
</dbReference>
<gene>
    <name evidence="4" type="primary">pglF</name>
    <name evidence="4" type="ORF">IBLFYP30_01864</name>
</gene>
<dbReference type="InterPro" id="IPR003869">
    <property type="entry name" value="Polysac_CapD-like"/>
</dbReference>
<accession>A0A6N3CJ27</accession>
<name>A0A6N3CJ27_9FIRM</name>
<feature type="domain" description="Polysaccharide biosynthesis protein CapD-like" evidence="3">
    <location>
        <begin position="296"/>
        <end position="576"/>
    </location>
</feature>
<reference evidence="4" key="1">
    <citation type="submission" date="2019-11" db="EMBL/GenBank/DDBJ databases">
        <authorList>
            <person name="Feng L."/>
        </authorList>
    </citation>
    <scope>NUCLEOTIDE SEQUENCE</scope>
    <source>
        <strain evidence="4">IbartlettiiLFYP30</strain>
    </source>
</reference>
<organism evidence="4">
    <name type="scientific">Intestinibacter bartlettii</name>
    <dbReference type="NCBI Taxonomy" id="261299"/>
    <lineage>
        <taxon>Bacteria</taxon>
        <taxon>Bacillati</taxon>
        <taxon>Bacillota</taxon>
        <taxon>Clostridia</taxon>
        <taxon>Peptostreptococcales</taxon>
        <taxon>Peptostreptococcaceae</taxon>
        <taxon>Intestinibacter</taxon>
    </lineage>
</organism>
<dbReference type="PANTHER" id="PTHR43318">
    <property type="entry name" value="UDP-N-ACETYLGLUCOSAMINE 4,6-DEHYDRATASE"/>
    <property type="match status" value="1"/>
</dbReference>
<dbReference type="AlphaFoldDB" id="A0A6N3CJ27"/>